<dbReference type="Proteomes" id="UP001054945">
    <property type="component" value="Unassembled WGS sequence"/>
</dbReference>
<dbReference type="GO" id="GO:0030968">
    <property type="term" value="P:endoplasmic reticulum unfolded protein response"/>
    <property type="evidence" value="ECO:0007669"/>
    <property type="project" value="TreeGrafter"/>
</dbReference>
<dbReference type="InterPro" id="IPR013126">
    <property type="entry name" value="Hsp_70_fam"/>
</dbReference>
<keyword evidence="2" id="KW-0547">Nucleotide-binding</keyword>
<evidence type="ECO:0000256" key="2">
    <source>
        <dbReference type="ARBA" id="ARBA00022741"/>
    </source>
</evidence>
<dbReference type="Gene3D" id="3.90.640.10">
    <property type="entry name" value="Actin, Chain A, domain 4"/>
    <property type="match status" value="1"/>
</dbReference>
<dbReference type="Pfam" id="PF00012">
    <property type="entry name" value="HSP70"/>
    <property type="match status" value="1"/>
</dbReference>
<proteinExistence type="inferred from homology"/>
<dbReference type="PANTHER" id="PTHR45639">
    <property type="entry name" value="HSC70CB, ISOFORM G-RELATED"/>
    <property type="match status" value="1"/>
</dbReference>
<dbReference type="GO" id="GO:0005524">
    <property type="term" value="F:ATP binding"/>
    <property type="evidence" value="ECO:0007669"/>
    <property type="project" value="UniProtKB-KW"/>
</dbReference>
<comment type="caution">
    <text evidence="4">The sequence shown here is derived from an EMBL/GenBank/DDBJ whole genome shotgun (WGS) entry which is preliminary data.</text>
</comment>
<dbReference type="SUPFAM" id="SSF53067">
    <property type="entry name" value="Actin-like ATPase domain"/>
    <property type="match status" value="1"/>
</dbReference>
<dbReference type="InterPro" id="IPR043129">
    <property type="entry name" value="ATPase_NBD"/>
</dbReference>
<gene>
    <name evidence="4" type="ORF">CEXT_801121</name>
</gene>
<organism evidence="4 5">
    <name type="scientific">Caerostris extrusa</name>
    <name type="common">Bark spider</name>
    <name type="synonym">Caerostris bankana</name>
    <dbReference type="NCBI Taxonomy" id="172846"/>
    <lineage>
        <taxon>Eukaryota</taxon>
        <taxon>Metazoa</taxon>
        <taxon>Ecdysozoa</taxon>
        <taxon>Arthropoda</taxon>
        <taxon>Chelicerata</taxon>
        <taxon>Arachnida</taxon>
        <taxon>Araneae</taxon>
        <taxon>Araneomorphae</taxon>
        <taxon>Entelegynae</taxon>
        <taxon>Araneoidea</taxon>
        <taxon>Araneidae</taxon>
        <taxon>Caerostris</taxon>
    </lineage>
</organism>
<evidence type="ECO:0000313" key="5">
    <source>
        <dbReference type="Proteomes" id="UP001054945"/>
    </source>
</evidence>
<dbReference type="GO" id="GO:0140662">
    <property type="term" value="F:ATP-dependent protein folding chaperone"/>
    <property type="evidence" value="ECO:0007669"/>
    <property type="project" value="InterPro"/>
</dbReference>
<keyword evidence="3" id="KW-0067">ATP-binding</keyword>
<keyword evidence="5" id="KW-1185">Reference proteome</keyword>
<comment type="similarity">
    <text evidence="1">Belongs to the heat shock protein 70 family.</text>
</comment>
<dbReference type="GO" id="GO:0034663">
    <property type="term" value="C:endoplasmic reticulum chaperone complex"/>
    <property type="evidence" value="ECO:0007669"/>
    <property type="project" value="TreeGrafter"/>
</dbReference>
<protein>
    <recommendedName>
        <fullName evidence="6">Heat shock protein 70</fullName>
    </recommendedName>
</protein>
<accession>A0AAV4NCC7</accession>
<dbReference type="PANTHER" id="PTHR45639:SF34">
    <property type="entry name" value="CHAPERONE PROTEIN DNAK"/>
    <property type="match status" value="1"/>
</dbReference>
<dbReference type="Gene3D" id="3.30.420.40">
    <property type="match status" value="2"/>
</dbReference>
<evidence type="ECO:0000256" key="3">
    <source>
        <dbReference type="ARBA" id="ARBA00022840"/>
    </source>
</evidence>
<dbReference type="EMBL" id="BPLR01020784">
    <property type="protein sequence ID" value="GIX82479.1"/>
    <property type="molecule type" value="Genomic_DNA"/>
</dbReference>
<name>A0AAV4NCC7_CAEEX</name>
<sequence>MTMACEKAKIAVCTVADVVSLSFACFCNDIYFNSKLTRSQFEELCDPLFEKVMCYLESVIKDNGIELSEIYDIILVGKGTRIPKIRAIIRSFFHTRELLTTKRSSTAVAFELPYMQQLYLVIFKVSNYR</sequence>
<evidence type="ECO:0000313" key="4">
    <source>
        <dbReference type="EMBL" id="GIX82479.1"/>
    </source>
</evidence>
<evidence type="ECO:0008006" key="6">
    <source>
        <dbReference type="Google" id="ProtNLM"/>
    </source>
</evidence>
<evidence type="ECO:0000256" key="1">
    <source>
        <dbReference type="ARBA" id="ARBA00007381"/>
    </source>
</evidence>
<reference evidence="4 5" key="1">
    <citation type="submission" date="2021-06" db="EMBL/GenBank/DDBJ databases">
        <title>Caerostris extrusa draft genome.</title>
        <authorList>
            <person name="Kono N."/>
            <person name="Arakawa K."/>
        </authorList>
    </citation>
    <scope>NUCLEOTIDE SEQUENCE [LARGE SCALE GENOMIC DNA]</scope>
</reference>
<dbReference type="AlphaFoldDB" id="A0AAV4NCC7"/>